<feature type="chain" id="PRO_5013003728" description="DUF1849 family protein" evidence="1">
    <location>
        <begin position="23"/>
        <end position="280"/>
    </location>
</feature>
<dbReference type="Pfam" id="PF08904">
    <property type="entry name" value="EipB_like"/>
    <property type="match status" value="1"/>
</dbReference>
<protein>
    <recommendedName>
        <fullName evidence="4">DUF1849 family protein</fullName>
    </recommendedName>
</protein>
<dbReference type="STRING" id="937218.SAMN06297251_101416"/>
<evidence type="ECO:0000313" key="3">
    <source>
        <dbReference type="Proteomes" id="UP000192656"/>
    </source>
</evidence>
<sequence>MILRLISILLAGGAAWVPNAAAAVDLVPHRAVYDVSLAGEPADIDSVEGRIVVEMTRPDCETFELDYRFVARFISPQDVVVTDQQTKASETRRGDRFTFDMKTYVDGTESQRSVGTATSSGQTTMVAYEAPTVETVDIPLAAFPVAHTRTLIAAAEDGAFVHEAAIFDGDPDARKLTRSTAIISAAPAKDGEAGAGDPDEAAKFAQRLDGLDRWRVSEAYYSGAEQADAEPDFRTAYTLYANGVSDDLTLSFQGYSLQGRLNELTYLDAPACEAGEIEKG</sequence>
<gene>
    <name evidence="2" type="ORF">SAMN06297251_101416</name>
</gene>
<dbReference type="AlphaFoldDB" id="A0A1W1YLS6"/>
<organism evidence="2 3">
    <name type="scientific">Fulvimarina manganoxydans</name>
    <dbReference type="NCBI Taxonomy" id="937218"/>
    <lineage>
        <taxon>Bacteria</taxon>
        <taxon>Pseudomonadati</taxon>
        <taxon>Pseudomonadota</taxon>
        <taxon>Alphaproteobacteria</taxon>
        <taxon>Hyphomicrobiales</taxon>
        <taxon>Aurantimonadaceae</taxon>
        <taxon>Fulvimarina</taxon>
    </lineage>
</organism>
<evidence type="ECO:0008006" key="4">
    <source>
        <dbReference type="Google" id="ProtNLM"/>
    </source>
</evidence>
<dbReference type="OrthoDB" id="9815514at2"/>
<evidence type="ECO:0000256" key="1">
    <source>
        <dbReference type="SAM" id="SignalP"/>
    </source>
</evidence>
<proteinExistence type="predicted"/>
<dbReference type="RefSeq" id="WP_084408283.1">
    <property type="nucleotide sequence ID" value="NZ_FWXR01000001.1"/>
</dbReference>
<keyword evidence="3" id="KW-1185">Reference proteome</keyword>
<dbReference type="InterPro" id="IPR015000">
    <property type="entry name" value="EipB-like"/>
</dbReference>
<evidence type="ECO:0000313" key="2">
    <source>
        <dbReference type="EMBL" id="SMC36751.1"/>
    </source>
</evidence>
<dbReference type="EMBL" id="FWXR01000001">
    <property type="protein sequence ID" value="SMC36751.1"/>
    <property type="molecule type" value="Genomic_DNA"/>
</dbReference>
<accession>A0A1W1YLS6</accession>
<dbReference type="Proteomes" id="UP000192656">
    <property type="component" value="Unassembled WGS sequence"/>
</dbReference>
<keyword evidence="1" id="KW-0732">Signal</keyword>
<feature type="signal peptide" evidence="1">
    <location>
        <begin position="1"/>
        <end position="22"/>
    </location>
</feature>
<name>A0A1W1YLS6_9HYPH</name>
<reference evidence="2 3" key="1">
    <citation type="submission" date="2017-04" db="EMBL/GenBank/DDBJ databases">
        <authorList>
            <person name="Afonso C.L."/>
            <person name="Miller P.J."/>
            <person name="Scott M.A."/>
            <person name="Spackman E."/>
            <person name="Goraichik I."/>
            <person name="Dimitrov K.M."/>
            <person name="Suarez D.L."/>
            <person name="Swayne D.E."/>
        </authorList>
    </citation>
    <scope>NUCLEOTIDE SEQUENCE [LARGE SCALE GENOMIC DNA]</scope>
    <source>
        <strain evidence="2 3">CGMCC 1.10972</strain>
    </source>
</reference>